<dbReference type="EMBL" id="QTJR01000006">
    <property type="protein sequence ID" value="RDY67034.1"/>
    <property type="molecule type" value="Genomic_DNA"/>
</dbReference>
<evidence type="ECO:0000256" key="2">
    <source>
        <dbReference type="ARBA" id="ARBA00053793"/>
    </source>
</evidence>
<sequence length="93" mass="10439">MPRTVYCEYEKRETEGLDFVPWPGELGKRVFAHVGKAAWAAWLAHQTMLINENRLSPMNPEHRAFLEGEMQKFLFGGDAAKPAGYVPEGSGES</sequence>
<dbReference type="InterPro" id="IPR036766">
    <property type="entry name" value="Fe_traffick_prot_YggX_sf"/>
</dbReference>
<dbReference type="SUPFAM" id="SSF111148">
    <property type="entry name" value="YggX-like"/>
    <property type="match status" value="1"/>
</dbReference>
<gene>
    <name evidence="6" type="ORF">DX912_10140</name>
</gene>
<dbReference type="PIRSF" id="PIRSF029827">
    <property type="entry name" value="Fe_traffic_YggX"/>
    <property type="match status" value="1"/>
</dbReference>
<organism evidence="6 7">
    <name type="scientific">Lysobacter soli</name>
    <dbReference type="NCBI Taxonomy" id="453783"/>
    <lineage>
        <taxon>Bacteria</taxon>
        <taxon>Pseudomonadati</taxon>
        <taxon>Pseudomonadota</taxon>
        <taxon>Gammaproteobacteria</taxon>
        <taxon>Lysobacterales</taxon>
        <taxon>Lysobacteraceae</taxon>
        <taxon>Lysobacter</taxon>
    </lineage>
</organism>
<evidence type="ECO:0000256" key="3">
    <source>
        <dbReference type="ARBA" id="ARBA00061679"/>
    </source>
</evidence>
<evidence type="ECO:0000256" key="5">
    <source>
        <dbReference type="HAMAP-Rule" id="MF_00686"/>
    </source>
</evidence>
<keyword evidence="7" id="KW-1185">Reference proteome</keyword>
<dbReference type="HAMAP" id="MF_00686">
    <property type="entry name" value="Fe_traffic_YggX"/>
    <property type="match status" value="1"/>
</dbReference>
<comment type="caution">
    <text evidence="6">The sequence shown here is derived from an EMBL/GenBank/DDBJ whole genome shotgun (WGS) entry which is preliminary data.</text>
</comment>
<dbReference type="GO" id="GO:0005829">
    <property type="term" value="C:cytosol"/>
    <property type="evidence" value="ECO:0007669"/>
    <property type="project" value="TreeGrafter"/>
</dbReference>
<dbReference type="PANTHER" id="PTHR36965">
    <property type="entry name" value="FE(2+)-TRAFFICKING PROTEIN-RELATED"/>
    <property type="match status" value="1"/>
</dbReference>
<evidence type="ECO:0000313" key="7">
    <source>
        <dbReference type="Proteomes" id="UP000256829"/>
    </source>
</evidence>
<protein>
    <recommendedName>
        <fullName evidence="4 5">Probable Fe(2+)-trafficking protein</fullName>
    </recommendedName>
</protein>
<dbReference type="NCBIfam" id="NF003817">
    <property type="entry name" value="PRK05408.1"/>
    <property type="match status" value="1"/>
</dbReference>
<evidence type="ECO:0000313" key="6">
    <source>
        <dbReference type="EMBL" id="RDY67034.1"/>
    </source>
</evidence>
<evidence type="ECO:0000256" key="4">
    <source>
        <dbReference type="ARBA" id="ARBA00070403"/>
    </source>
</evidence>
<dbReference type="RefSeq" id="WP_115842406.1">
    <property type="nucleotide sequence ID" value="NZ_CP183976.1"/>
</dbReference>
<dbReference type="InterPro" id="IPR007457">
    <property type="entry name" value="Fe_traffick_prot_YggX"/>
</dbReference>
<dbReference type="Gene3D" id="1.10.3880.10">
    <property type="entry name" value="Fe(II) trafficking protein YggX"/>
    <property type="match status" value="1"/>
</dbReference>
<dbReference type="PANTHER" id="PTHR36965:SF1">
    <property type="entry name" value="FE(2+)-TRAFFICKING PROTEIN-RELATED"/>
    <property type="match status" value="1"/>
</dbReference>
<dbReference type="GO" id="GO:0034599">
    <property type="term" value="P:cellular response to oxidative stress"/>
    <property type="evidence" value="ECO:0007669"/>
    <property type="project" value="TreeGrafter"/>
</dbReference>
<comment type="similarity">
    <text evidence="3 5">Belongs to the Fe(2+)-trafficking protein family.</text>
</comment>
<dbReference type="GO" id="GO:0005506">
    <property type="term" value="F:iron ion binding"/>
    <property type="evidence" value="ECO:0007669"/>
    <property type="project" value="UniProtKB-UniRule"/>
</dbReference>
<evidence type="ECO:0000256" key="1">
    <source>
        <dbReference type="ARBA" id="ARBA00023004"/>
    </source>
</evidence>
<name>A0A3D8VC90_9GAMM</name>
<comment type="function">
    <text evidence="2">Could be a mediator in iron transactions between iron acquisition and iron-requiring processes, such as synthesis and/or repair of Fe-S clusters in biosynthetic enzymes. Necessary to maintain high levels of aconitase under oxidative stress.</text>
</comment>
<keyword evidence="1 5" id="KW-0408">Iron</keyword>
<dbReference type="Pfam" id="PF04362">
    <property type="entry name" value="Iron_traffic"/>
    <property type="match status" value="1"/>
</dbReference>
<proteinExistence type="inferred from homology"/>
<dbReference type="Proteomes" id="UP000256829">
    <property type="component" value="Unassembled WGS sequence"/>
</dbReference>
<dbReference type="AlphaFoldDB" id="A0A3D8VC90"/>
<dbReference type="FunFam" id="1.10.3880.10:FF:000001">
    <property type="entry name" value="Probable Fe(2+)-trafficking protein"/>
    <property type="match status" value="1"/>
</dbReference>
<reference evidence="6 7" key="1">
    <citation type="submission" date="2018-08" db="EMBL/GenBank/DDBJ databases">
        <title>Lysobacter soli KCTC 22011, whole genome shotgun sequence.</title>
        <authorList>
            <person name="Zhang X."/>
            <person name="Feng G."/>
            <person name="Zhu H."/>
        </authorList>
    </citation>
    <scope>NUCLEOTIDE SEQUENCE [LARGE SCALE GENOMIC DNA]</scope>
    <source>
        <strain evidence="6 7">KCTC 22011</strain>
    </source>
</reference>
<accession>A0A3D8VC90</accession>